<keyword evidence="5 10" id="KW-0375">Hydrogen ion transport</keyword>
<dbReference type="GO" id="GO:0015986">
    <property type="term" value="P:proton motive force-driven ATP synthesis"/>
    <property type="evidence" value="ECO:0007669"/>
    <property type="project" value="UniProtKB-UniRule"/>
</dbReference>
<keyword evidence="7 10" id="KW-0406">Ion transport</keyword>
<dbReference type="PANTHER" id="PTHR12700">
    <property type="entry name" value="ATP SYNTHASE SUBUNIT D, MITOCHONDRIAL"/>
    <property type="match status" value="1"/>
</dbReference>
<evidence type="ECO:0000256" key="1">
    <source>
        <dbReference type="ARBA" id="ARBA00004273"/>
    </source>
</evidence>
<keyword evidence="4" id="KW-0138">CF(0)</keyword>
<dbReference type="GO" id="GO:0015078">
    <property type="term" value="F:proton transmembrane transporter activity"/>
    <property type="evidence" value="ECO:0007669"/>
    <property type="project" value="InterPro"/>
</dbReference>
<dbReference type="Gene3D" id="6.10.280.70">
    <property type="match status" value="1"/>
</dbReference>
<evidence type="ECO:0000256" key="4">
    <source>
        <dbReference type="ARBA" id="ARBA00022547"/>
    </source>
</evidence>
<organism evidence="12">
    <name type="scientific">Triatoma infestans</name>
    <name type="common">Assassin bug</name>
    <dbReference type="NCBI Taxonomy" id="30076"/>
    <lineage>
        <taxon>Eukaryota</taxon>
        <taxon>Metazoa</taxon>
        <taxon>Ecdysozoa</taxon>
        <taxon>Arthropoda</taxon>
        <taxon>Hexapoda</taxon>
        <taxon>Insecta</taxon>
        <taxon>Pterygota</taxon>
        <taxon>Neoptera</taxon>
        <taxon>Paraneoptera</taxon>
        <taxon>Hemiptera</taxon>
        <taxon>Heteroptera</taxon>
        <taxon>Panheteroptera</taxon>
        <taxon>Cimicomorpha</taxon>
        <taxon>Reduviidae</taxon>
        <taxon>Triatominae</taxon>
        <taxon>Triatoma</taxon>
    </lineage>
</organism>
<evidence type="ECO:0000256" key="11">
    <source>
        <dbReference type="SAM" id="MobiDB-lite"/>
    </source>
</evidence>
<dbReference type="InterPro" id="IPR008689">
    <property type="entry name" value="ATP_synth_F0_dsu_mt"/>
</dbReference>
<dbReference type="SUPFAM" id="SSF161065">
    <property type="entry name" value="ATP synthase D chain-like"/>
    <property type="match status" value="1"/>
</dbReference>
<comment type="function">
    <text evidence="10">Mitochondrial membrane ATP synthase (F(1)F(0) ATP synthase or Complex V) produces ATP from ADP in the presence of a proton gradient across the membrane which is generated by electron transport complexes of the respiratory chain. F-type ATPases consist of two structural domains, F(1) - containing the extramembraneous catalytic core, and F(0) - containing the membrane proton channel, linked together by a central stalk and a peripheral stalk. During catalysis, ATP synthesis in the catalytic domain of F(1) is coupled via a rotary mechanism of the central stalk subunits to proton translocation.</text>
</comment>
<dbReference type="InterPro" id="IPR036228">
    <property type="entry name" value="ATP_synth_F0_dsu_sf_mt"/>
</dbReference>
<keyword evidence="3 10" id="KW-0813">Transport</keyword>
<evidence type="ECO:0000256" key="3">
    <source>
        <dbReference type="ARBA" id="ARBA00022448"/>
    </source>
</evidence>
<evidence type="ECO:0000313" key="12">
    <source>
        <dbReference type="EMBL" id="JAC17253.1"/>
    </source>
</evidence>
<feature type="region of interest" description="Disordered" evidence="11">
    <location>
        <begin position="150"/>
        <end position="175"/>
    </location>
</feature>
<keyword evidence="9 10" id="KW-0472">Membrane</keyword>
<keyword evidence="6 10" id="KW-0999">Mitochondrion inner membrane</keyword>
<dbReference type="EMBL" id="GBBI01001459">
    <property type="protein sequence ID" value="JAC17253.1"/>
    <property type="molecule type" value="mRNA"/>
</dbReference>
<dbReference type="GO" id="GO:0045259">
    <property type="term" value="C:proton-transporting ATP synthase complex"/>
    <property type="evidence" value="ECO:0007669"/>
    <property type="project" value="UniProtKB-KW"/>
</dbReference>
<proteinExistence type="evidence at transcript level"/>
<evidence type="ECO:0000256" key="5">
    <source>
        <dbReference type="ARBA" id="ARBA00022781"/>
    </source>
</evidence>
<dbReference type="GO" id="GO:0005743">
    <property type="term" value="C:mitochondrial inner membrane"/>
    <property type="evidence" value="ECO:0007669"/>
    <property type="project" value="UniProtKB-SubCell"/>
</dbReference>
<comment type="similarity">
    <text evidence="2 10">Belongs to the ATPase d subunit family.</text>
</comment>
<evidence type="ECO:0000256" key="8">
    <source>
        <dbReference type="ARBA" id="ARBA00023128"/>
    </source>
</evidence>
<dbReference type="Pfam" id="PF05873">
    <property type="entry name" value="Mt_ATP-synt_D"/>
    <property type="match status" value="1"/>
</dbReference>
<evidence type="ECO:0000256" key="10">
    <source>
        <dbReference type="PIRNR" id="PIRNR005514"/>
    </source>
</evidence>
<keyword evidence="8 10" id="KW-0496">Mitochondrion</keyword>
<accession>A0A023F7P5</accession>
<evidence type="ECO:0000256" key="7">
    <source>
        <dbReference type="ARBA" id="ARBA00023065"/>
    </source>
</evidence>
<sequence length="175" mass="20174">MAGRRVAITPIDWAKIAARVSDDQKQKFLAFRAKSESYLRRMNANPESTPKIEWAYYKNIIPVPGMVDNFQKQYESMIIPFPADTATPLIDAQEQHIKKEIEEFKAESNKRINTYKAEAERIRGLLPYEQMTMEDFRDAHPDLAFDPVNRPTFWPHTPEEQLGYTPKDASSSGGH</sequence>
<comment type="subcellular location">
    <subcellularLocation>
        <location evidence="1 10">Mitochondrion inner membrane</location>
    </subcellularLocation>
</comment>
<evidence type="ECO:0000256" key="9">
    <source>
        <dbReference type="ARBA" id="ARBA00023136"/>
    </source>
</evidence>
<name>A0A023F7P5_TRIIF</name>
<reference evidence="12" key="1">
    <citation type="journal article" date="2014" name="PLoS Negl. Trop. Dis.">
        <title>An updated insight into the Sialotranscriptome of Triatoma infestans: developmental stage and geographic variations.</title>
        <authorList>
            <person name="Schwarz A."/>
            <person name="Medrano-Mercado N."/>
            <person name="Schaub G.A."/>
            <person name="Struchiner C.J."/>
            <person name="Bargues M.D."/>
            <person name="Levy M.Z."/>
            <person name="Ribeiro J.M."/>
        </authorList>
    </citation>
    <scope>NUCLEOTIDE SEQUENCE</scope>
    <source>
        <strain evidence="12">Chile</strain>
        <tissue evidence="12">Salivary glands</tissue>
    </source>
</reference>
<protein>
    <recommendedName>
        <fullName evidence="10">ATP synthase subunit d, mitochondrial</fullName>
    </recommendedName>
</protein>
<evidence type="ECO:0000256" key="2">
    <source>
        <dbReference type="ARBA" id="ARBA00006842"/>
    </source>
</evidence>
<dbReference type="PIRSF" id="PIRSF005514">
    <property type="entry name" value="ATPase_F0_D_mt"/>
    <property type="match status" value="1"/>
</dbReference>
<evidence type="ECO:0000256" key="6">
    <source>
        <dbReference type="ARBA" id="ARBA00022792"/>
    </source>
</evidence>
<dbReference type="AlphaFoldDB" id="A0A023F7P5"/>